<protein>
    <recommendedName>
        <fullName evidence="3">Nuclease SbcCD subunit C</fullName>
    </recommendedName>
</protein>
<evidence type="ECO:0000313" key="6">
    <source>
        <dbReference type="EMBL" id="HIU41659.1"/>
    </source>
</evidence>
<sequence>MRPLTLTISGFGPYAGTTTLDFTQLGEQGLYLITGDTGAGKTTIFDAITFALFETSSGGNRLDFMLRSKYAAPETPTYVKLKFSYGGKVYQITRNPDYDRPAKRGNKTTTEKKAAQLEYPDGRVVAKKSDVDKQIREILGVNGEQFSQIAMIAQGDFLKLLLADTEPRQKILRDIFRTGYYSTFQDQLRERFNRLNRELEEVKRSVAQYIDGAVCPEDSLWRVQLEKAKAGELPAADAFEVIREINSLDETASFTCQKNLEETRRQLEQVQNDLHKAQQRRQIQISLQRTQQELALKQQKLEPEKTRLEQLTARQPELEQLQARIAALQAKLPQYNQQQEKADQLTGLERQQKKLENQLEQNRQKQVDGSGQLAAQKEELKSLETVGERMQELNHRLQQLGQAQQQLNTLADGLAQHKKTKAKLAEFQALFGRARDAAQQLLAQYQAKNTAFLNEQAGILAQTLQEGVPCPVCGALEHPHPAKISAQAPTEQELKEARVKAEQAQQSAAKASQTAGVWKGKVEEGESTLTQQSATLLDGCSLEDAPRQLSLHLNSLGDQKRSLESELRIQQARLNRKTALEQSIPKWEEGLSALQASITRQEKEVSTCTAAIQALRQQVQELSSALPYPDKQQAVDQLYRWEQQKKTQETALAAAQKAVQQGETQAAALSGQVENLTRQLAALPELPVQDLEEQKQQLTRQQETLTQQQKALYARIQINRSSLEKIQEKQHRQSDLEQRWTQVKALSDTANGTLTGKEKVMLETYIQMTYFDRIVARANTRFMVMSGGQYELARRTVAEDKKSQSGLELDVIDHYNGTRRSVKTLSGGESFQASLSLALGLSDEVQSSAGGIHLDTMFVDEGFGSLDEESLRQAIRALSGLAQGHRLVGIISHVAELKEKIDKQIVVTKDRAGGSKAVIVI</sequence>
<dbReference type="Gene3D" id="3.40.50.300">
    <property type="entry name" value="P-loop containing nucleotide triphosphate hydrolases"/>
    <property type="match status" value="2"/>
</dbReference>
<evidence type="ECO:0000256" key="1">
    <source>
        <dbReference type="ARBA" id="ARBA00006930"/>
    </source>
</evidence>
<dbReference type="InterPro" id="IPR038729">
    <property type="entry name" value="Rad50/SbcC_AAA"/>
</dbReference>
<dbReference type="Gene3D" id="1.10.287.1490">
    <property type="match status" value="1"/>
</dbReference>
<dbReference type="Pfam" id="PF13558">
    <property type="entry name" value="SbcC_Walker_B"/>
    <property type="match status" value="1"/>
</dbReference>
<dbReference type="GO" id="GO:0006302">
    <property type="term" value="P:double-strand break repair"/>
    <property type="evidence" value="ECO:0007669"/>
    <property type="project" value="InterPro"/>
</dbReference>
<dbReference type="InterPro" id="IPR027417">
    <property type="entry name" value="P-loop_NTPase"/>
</dbReference>
<evidence type="ECO:0000313" key="7">
    <source>
        <dbReference type="Proteomes" id="UP000824082"/>
    </source>
</evidence>
<evidence type="ECO:0000256" key="3">
    <source>
        <dbReference type="ARBA" id="ARBA00013368"/>
    </source>
</evidence>
<dbReference type="PANTHER" id="PTHR32114:SF2">
    <property type="entry name" value="ABC TRANSPORTER ABCH.3"/>
    <property type="match status" value="1"/>
</dbReference>
<dbReference type="PANTHER" id="PTHR32114">
    <property type="entry name" value="ABC TRANSPORTER ABCH.3"/>
    <property type="match status" value="1"/>
</dbReference>
<evidence type="ECO:0000256" key="4">
    <source>
        <dbReference type="SAM" id="Coils"/>
    </source>
</evidence>
<keyword evidence="4" id="KW-0175">Coiled coil</keyword>
<dbReference type="Pfam" id="PF13476">
    <property type="entry name" value="AAA_23"/>
    <property type="match status" value="1"/>
</dbReference>
<dbReference type="AlphaFoldDB" id="A0A9D1ITB9"/>
<comment type="similarity">
    <text evidence="1">Belongs to the SMC family. SbcC subfamily.</text>
</comment>
<name>A0A9D1ITB9_9FIRM</name>
<proteinExistence type="inferred from homology"/>
<dbReference type="EMBL" id="DVMX01000074">
    <property type="protein sequence ID" value="HIU41659.1"/>
    <property type="molecule type" value="Genomic_DNA"/>
</dbReference>
<reference evidence="6" key="2">
    <citation type="journal article" date="2021" name="PeerJ">
        <title>Extensive microbial diversity within the chicken gut microbiome revealed by metagenomics and culture.</title>
        <authorList>
            <person name="Gilroy R."/>
            <person name="Ravi A."/>
            <person name="Getino M."/>
            <person name="Pursley I."/>
            <person name="Horton D.L."/>
            <person name="Alikhan N.F."/>
            <person name="Baker D."/>
            <person name="Gharbi K."/>
            <person name="Hall N."/>
            <person name="Watson M."/>
            <person name="Adriaenssens E.M."/>
            <person name="Foster-Nyarko E."/>
            <person name="Jarju S."/>
            <person name="Secka A."/>
            <person name="Antonio M."/>
            <person name="Oren A."/>
            <person name="Chaudhuri R.R."/>
            <person name="La Ragione R."/>
            <person name="Hildebrand F."/>
            <person name="Pallen M.J."/>
        </authorList>
    </citation>
    <scope>NUCLEOTIDE SEQUENCE</scope>
    <source>
        <strain evidence="6">4509</strain>
    </source>
</reference>
<feature type="domain" description="Rad50/SbcC-type AAA" evidence="5">
    <location>
        <begin position="6"/>
        <end position="356"/>
    </location>
</feature>
<organism evidence="6 7">
    <name type="scientific">Candidatus Egerieicola faecale</name>
    <dbReference type="NCBI Taxonomy" id="2840774"/>
    <lineage>
        <taxon>Bacteria</taxon>
        <taxon>Bacillati</taxon>
        <taxon>Bacillota</taxon>
        <taxon>Clostridia</taxon>
        <taxon>Eubacteriales</taxon>
        <taxon>Oscillospiraceae</taxon>
        <taxon>Oscillospiraceae incertae sedis</taxon>
        <taxon>Candidatus Egerieicola</taxon>
    </lineage>
</organism>
<feature type="coiled-coil region" evidence="4">
    <location>
        <begin position="257"/>
        <end position="410"/>
    </location>
</feature>
<reference evidence="6" key="1">
    <citation type="submission" date="2020-10" db="EMBL/GenBank/DDBJ databases">
        <authorList>
            <person name="Gilroy R."/>
        </authorList>
    </citation>
    <scope>NUCLEOTIDE SEQUENCE</scope>
    <source>
        <strain evidence="6">4509</strain>
    </source>
</reference>
<evidence type="ECO:0000256" key="2">
    <source>
        <dbReference type="ARBA" id="ARBA00011322"/>
    </source>
</evidence>
<dbReference type="GO" id="GO:0016887">
    <property type="term" value="F:ATP hydrolysis activity"/>
    <property type="evidence" value="ECO:0007669"/>
    <property type="project" value="InterPro"/>
</dbReference>
<feature type="coiled-coil region" evidence="4">
    <location>
        <begin position="659"/>
        <end position="711"/>
    </location>
</feature>
<gene>
    <name evidence="6" type="ORF">IAD19_03815</name>
</gene>
<accession>A0A9D1ITB9</accession>
<dbReference type="SUPFAM" id="SSF52540">
    <property type="entry name" value="P-loop containing nucleoside triphosphate hydrolases"/>
    <property type="match status" value="2"/>
</dbReference>
<comment type="subunit">
    <text evidence="2">Heterodimer of SbcC and SbcD.</text>
</comment>
<comment type="caution">
    <text evidence="6">The sequence shown here is derived from an EMBL/GenBank/DDBJ whole genome shotgun (WGS) entry which is preliminary data.</text>
</comment>
<evidence type="ECO:0000259" key="5">
    <source>
        <dbReference type="Pfam" id="PF13476"/>
    </source>
</evidence>
<dbReference type="Proteomes" id="UP000824082">
    <property type="component" value="Unassembled WGS sequence"/>
</dbReference>